<dbReference type="GO" id="GO:0000779">
    <property type="term" value="C:condensed chromosome, centromeric region"/>
    <property type="evidence" value="ECO:0007669"/>
    <property type="project" value="UniProtKB-ARBA"/>
</dbReference>
<evidence type="ECO:0000313" key="14">
    <source>
        <dbReference type="Proteomes" id="UP000242519"/>
    </source>
</evidence>
<dbReference type="GO" id="GO:0005634">
    <property type="term" value="C:nucleus"/>
    <property type="evidence" value="ECO:0007669"/>
    <property type="project" value="InterPro"/>
</dbReference>
<evidence type="ECO:0000259" key="12">
    <source>
        <dbReference type="Pfam" id="PF07558"/>
    </source>
</evidence>
<feature type="region of interest" description="Disordered" evidence="10">
    <location>
        <begin position="594"/>
        <end position="724"/>
    </location>
</feature>
<keyword evidence="6 9" id="KW-0175">Coiled coil</keyword>
<evidence type="ECO:0000259" key="11">
    <source>
        <dbReference type="Pfam" id="PF07557"/>
    </source>
</evidence>
<organism evidence="13 14">
    <name type="scientific">Diplocarpon coronariae</name>
    <dbReference type="NCBI Taxonomy" id="2795749"/>
    <lineage>
        <taxon>Eukaryota</taxon>
        <taxon>Fungi</taxon>
        <taxon>Dikarya</taxon>
        <taxon>Ascomycota</taxon>
        <taxon>Pezizomycotina</taxon>
        <taxon>Leotiomycetes</taxon>
        <taxon>Helotiales</taxon>
        <taxon>Drepanopezizaceae</taxon>
        <taxon>Diplocarpon</taxon>
    </lineage>
</organism>
<evidence type="ECO:0000256" key="9">
    <source>
        <dbReference type="SAM" id="Coils"/>
    </source>
</evidence>
<feature type="compositionally biased region" description="Basic and acidic residues" evidence="10">
    <location>
        <begin position="461"/>
        <end position="504"/>
    </location>
</feature>
<feature type="domain" description="Shugoshin C-terminal" evidence="11">
    <location>
        <begin position="446"/>
        <end position="468"/>
    </location>
</feature>
<reference evidence="13 14" key="1">
    <citation type="submission" date="2017-04" db="EMBL/GenBank/DDBJ databases">
        <title>Draft genome sequence of Marssonina coronaria NL1: causal agent of apple blotch.</title>
        <authorList>
            <person name="Cheng Q."/>
        </authorList>
    </citation>
    <scope>NUCLEOTIDE SEQUENCE [LARGE SCALE GENOMIC DNA]</scope>
    <source>
        <strain evidence="13 14">NL1</strain>
    </source>
</reference>
<protein>
    <recommendedName>
        <fullName evidence="15">Shugoshin</fullName>
    </recommendedName>
</protein>
<keyword evidence="14" id="KW-1185">Reference proteome</keyword>
<dbReference type="EMBL" id="MZNU01000318">
    <property type="protein sequence ID" value="OWP00509.1"/>
    <property type="molecule type" value="Genomic_DNA"/>
</dbReference>
<feature type="region of interest" description="Disordered" evidence="10">
    <location>
        <begin position="100"/>
        <end position="134"/>
    </location>
</feature>
<comment type="similarity">
    <text evidence="2">Belongs to the shugoshin family.</text>
</comment>
<dbReference type="InterPro" id="IPR011515">
    <property type="entry name" value="Shugoshin_C"/>
</dbReference>
<evidence type="ECO:0008006" key="15">
    <source>
        <dbReference type="Google" id="ProtNLM"/>
    </source>
</evidence>
<feature type="compositionally biased region" description="Polar residues" evidence="10">
    <location>
        <begin position="639"/>
        <end position="649"/>
    </location>
</feature>
<keyword evidence="4" id="KW-0132">Cell division</keyword>
<feature type="compositionally biased region" description="Basic and acidic residues" evidence="10">
    <location>
        <begin position="348"/>
        <end position="385"/>
    </location>
</feature>
<feature type="compositionally biased region" description="Polar residues" evidence="10">
    <location>
        <begin position="119"/>
        <end position="134"/>
    </location>
</feature>
<dbReference type="InterPro" id="IPR011516">
    <property type="entry name" value="Shugoshin_N"/>
</dbReference>
<evidence type="ECO:0000256" key="1">
    <source>
        <dbReference type="ARBA" id="ARBA00004584"/>
    </source>
</evidence>
<keyword evidence="3" id="KW-0158">Chromosome</keyword>
<evidence type="ECO:0000256" key="4">
    <source>
        <dbReference type="ARBA" id="ARBA00022618"/>
    </source>
</evidence>
<dbReference type="Pfam" id="PF07557">
    <property type="entry name" value="Shugoshin_C"/>
    <property type="match status" value="1"/>
</dbReference>
<evidence type="ECO:0000256" key="2">
    <source>
        <dbReference type="ARBA" id="ARBA00010845"/>
    </source>
</evidence>
<evidence type="ECO:0000256" key="7">
    <source>
        <dbReference type="ARBA" id="ARBA00023306"/>
    </source>
</evidence>
<keyword evidence="8" id="KW-0137">Centromere</keyword>
<evidence type="ECO:0000256" key="10">
    <source>
        <dbReference type="SAM" id="MobiDB-lite"/>
    </source>
</evidence>
<feature type="compositionally biased region" description="Basic and acidic residues" evidence="10">
    <location>
        <begin position="196"/>
        <end position="212"/>
    </location>
</feature>
<feature type="compositionally biased region" description="Basic and acidic residues" evidence="10">
    <location>
        <begin position="285"/>
        <end position="301"/>
    </location>
</feature>
<feature type="compositionally biased region" description="Basic and acidic residues" evidence="10">
    <location>
        <begin position="683"/>
        <end position="693"/>
    </location>
</feature>
<dbReference type="AlphaFoldDB" id="A0A218YXH1"/>
<accession>A0A218YXH1</accession>
<dbReference type="OrthoDB" id="5394106at2759"/>
<feature type="region of interest" description="Disordered" evidence="10">
    <location>
        <begin position="175"/>
        <end position="538"/>
    </location>
</feature>
<evidence type="ECO:0000256" key="6">
    <source>
        <dbReference type="ARBA" id="ARBA00023054"/>
    </source>
</evidence>
<dbReference type="Pfam" id="PF07558">
    <property type="entry name" value="Shugoshin_N"/>
    <property type="match status" value="1"/>
</dbReference>
<evidence type="ECO:0000256" key="3">
    <source>
        <dbReference type="ARBA" id="ARBA00022454"/>
    </source>
</evidence>
<evidence type="ECO:0000313" key="13">
    <source>
        <dbReference type="EMBL" id="OWP00509.1"/>
    </source>
</evidence>
<gene>
    <name evidence="13" type="ORF">B2J93_4258</name>
</gene>
<dbReference type="GO" id="GO:0045132">
    <property type="term" value="P:meiotic chromosome segregation"/>
    <property type="evidence" value="ECO:0007669"/>
    <property type="project" value="InterPro"/>
</dbReference>
<keyword evidence="5" id="KW-0159">Chromosome partition</keyword>
<evidence type="ECO:0000256" key="8">
    <source>
        <dbReference type="ARBA" id="ARBA00023328"/>
    </source>
</evidence>
<dbReference type="STRING" id="503106.A0A218YXH1"/>
<comment type="caution">
    <text evidence="13">The sequence shown here is derived from an EMBL/GenBank/DDBJ whole genome shotgun (WGS) entry which is preliminary data.</text>
</comment>
<proteinExistence type="inferred from homology"/>
<evidence type="ECO:0000256" key="5">
    <source>
        <dbReference type="ARBA" id="ARBA00022829"/>
    </source>
</evidence>
<dbReference type="GO" id="GO:0051301">
    <property type="term" value="P:cell division"/>
    <property type="evidence" value="ECO:0007669"/>
    <property type="project" value="UniProtKB-KW"/>
</dbReference>
<dbReference type="InParanoid" id="A0A218YXH1"/>
<sequence>MARLNEPAAAQAETMESLKRKFMRQNRDIARVNSTQSLRIRSLENENSRLLAEKMGLQGEIIRLHNELENGKGQRIAERTGQLKSQLEAKLLEIGALLSGLGDVPTPERKSRHRENARRASQATSPDQKNRKSTCTISEAVAGQEGRLPTILENKSYPRKTLEQQEIMDLFAGAGADTTDSPEIGPPPVSQFVDEDPVKIDLPKRVRNKDNEETNSLDPALSVNLEQRRKRRESAGPSEPNRVGVPESNLPGTRETGSLKTGAKRKLSVRDEDGSDTSVRPRASSPDDFKYTRITDDDKSKSKAMAQPEKSGSIATNELAVARGAPREKTASMVAHRKVLAPKSVNDSPRKRAVAADDARLKKPEIHKPDPPKERPRVSQGEHVRIQPSPALVIRTVEIQPEPEPKTPAALENFSPDSRQPPSMDRVESRDTPPPGDLGATTEAHRPSRRARGAVSYAEPSLRDKMRRPTKELVDAVARNEKEKARMAKREENPDTTDPIKAELEADDDWKTMPIASSASAERSPLRNETPGPELFPCAITTHRKRRESILNQSEHGIPRTASGGAIAALLAETRRAKAAAKEKEGVVGNEAAGTKGMANLGLYEPQGGSPCSVEAPPIKEEKVPARVSRRQPCVSRDLPQQQSPQNDSETSDMEAARKAGRPTYLRRQSALGLRSSSSNVEVSKEPGVDRSLKRPSSATGVADPGAGASRSDRISARRRSMML</sequence>
<comment type="subcellular location">
    <subcellularLocation>
        <location evidence="1">Chromosome</location>
        <location evidence="1">Centromere</location>
    </subcellularLocation>
</comment>
<name>A0A218YXH1_9HELO</name>
<dbReference type="Proteomes" id="UP000242519">
    <property type="component" value="Unassembled WGS sequence"/>
</dbReference>
<feature type="coiled-coil region" evidence="9">
    <location>
        <begin position="33"/>
        <end position="60"/>
    </location>
</feature>
<keyword evidence="7" id="KW-0131">Cell cycle</keyword>
<feature type="domain" description="Shugoshin N-terminal coiled-coil" evidence="12">
    <location>
        <begin position="18"/>
        <end position="58"/>
    </location>
</feature>